<evidence type="ECO:0000313" key="8">
    <source>
        <dbReference type="Proteomes" id="UP000018766"/>
    </source>
</evidence>
<feature type="transmembrane region" description="Helical" evidence="6">
    <location>
        <begin position="84"/>
        <end position="104"/>
    </location>
</feature>
<reference evidence="7 8" key="1">
    <citation type="submission" date="2013-11" db="EMBL/GenBank/DDBJ databases">
        <title>Genomic analysis of Pelistega sp. HM-7.</title>
        <authorList>
            <person name="Kumbhare S.V."/>
            <person name="Shetty S.A."/>
            <person name="Sharma O."/>
            <person name="Dhotre D.P."/>
        </authorList>
    </citation>
    <scope>NUCLEOTIDE SEQUENCE [LARGE SCALE GENOMIC DNA]</scope>
    <source>
        <strain evidence="7 8">HM-7</strain>
    </source>
</reference>
<dbReference type="RefSeq" id="WP_023953085.1">
    <property type="nucleotide sequence ID" value="NZ_AYSV01000129.1"/>
</dbReference>
<organism evidence="7 8">
    <name type="scientific">Pelistega indica</name>
    <dbReference type="NCBI Taxonomy" id="1414851"/>
    <lineage>
        <taxon>Bacteria</taxon>
        <taxon>Pseudomonadati</taxon>
        <taxon>Pseudomonadota</taxon>
        <taxon>Betaproteobacteria</taxon>
        <taxon>Burkholderiales</taxon>
        <taxon>Alcaligenaceae</taxon>
        <taxon>Pelistega</taxon>
    </lineage>
</organism>
<dbReference type="OrthoDB" id="8689550at2"/>
<evidence type="ECO:0000256" key="2">
    <source>
        <dbReference type="ARBA" id="ARBA00022475"/>
    </source>
</evidence>
<dbReference type="InterPro" id="IPR005598">
    <property type="entry name" value="ATP_synth_I"/>
</dbReference>
<dbReference type="Pfam" id="PF03899">
    <property type="entry name" value="ATP-synt_I"/>
    <property type="match status" value="1"/>
</dbReference>
<keyword evidence="8" id="KW-1185">Reference proteome</keyword>
<evidence type="ECO:0000256" key="3">
    <source>
        <dbReference type="ARBA" id="ARBA00022692"/>
    </source>
</evidence>
<evidence type="ECO:0000256" key="1">
    <source>
        <dbReference type="ARBA" id="ARBA00004651"/>
    </source>
</evidence>
<evidence type="ECO:0000256" key="4">
    <source>
        <dbReference type="ARBA" id="ARBA00022989"/>
    </source>
</evidence>
<evidence type="ECO:0000313" key="7">
    <source>
        <dbReference type="EMBL" id="ETD67038.1"/>
    </source>
</evidence>
<dbReference type="Proteomes" id="UP000018766">
    <property type="component" value="Unassembled WGS sequence"/>
</dbReference>
<dbReference type="GO" id="GO:0005886">
    <property type="term" value="C:plasma membrane"/>
    <property type="evidence" value="ECO:0007669"/>
    <property type="project" value="UniProtKB-SubCell"/>
</dbReference>
<dbReference type="EMBL" id="AYSV01000129">
    <property type="protein sequence ID" value="ETD67038.1"/>
    <property type="molecule type" value="Genomic_DNA"/>
</dbReference>
<dbReference type="AlphaFoldDB" id="V8FTL4"/>
<proteinExistence type="predicted"/>
<keyword evidence="2" id="KW-1003">Cell membrane</keyword>
<evidence type="ECO:0000256" key="5">
    <source>
        <dbReference type="ARBA" id="ARBA00023136"/>
    </source>
</evidence>
<keyword evidence="3 6" id="KW-0812">Transmembrane</keyword>
<feature type="transmembrane region" description="Helical" evidence="6">
    <location>
        <begin position="49"/>
        <end position="72"/>
    </location>
</feature>
<comment type="caution">
    <text evidence="7">The sequence shown here is derived from an EMBL/GenBank/DDBJ whole genome shotgun (WGS) entry which is preliminary data.</text>
</comment>
<feature type="transmembrane region" description="Helical" evidence="6">
    <location>
        <begin position="21"/>
        <end position="43"/>
    </location>
</feature>
<protein>
    <submittedName>
        <fullName evidence="7">Membrane protein</fullName>
    </submittedName>
</protein>
<evidence type="ECO:0000256" key="6">
    <source>
        <dbReference type="SAM" id="Phobius"/>
    </source>
</evidence>
<feature type="transmembrane region" description="Helical" evidence="6">
    <location>
        <begin position="110"/>
        <end position="133"/>
    </location>
</feature>
<keyword evidence="5 6" id="KW-0472">Membrane</keyword>
<name>V8FTL4_9BURK</name>
<accession>V8FTL4</accession>
<gene>
    <name evidence="7" type="ORF">V757_11810</name>
</gene>
<keyword evidence="4 6" id="KW-1133">Transmembrane helix</keyword>
<sequence>MTAVKLSTEERIRMNAHAAKGLVQILMAQLALLIVVSLLAGLISGKLPMLSAFAGGMAYFIPTALVVVRMLMRLYANADASAGTLFIAEGIKIVGTILLLVLLAKFAAGFIVWPALLLGLISVMKAYVLLLMFRKI</sequence>
<comment type="subcellular location">
    <subcellularLocation>
        <location evidence="1">Cell membrane</location>
        <topology evidence="1">Multi-pass membrane protein</topology>
    </subcellularLocation>
</comment>